<protein>
    <submittedName>
        <fullName evidence="1">Uncharacterized protein</fullName>
    </submittedName>
</protein>
<name>L8JLQ3_9BACT</name>
<organism evidence="1 2">
    <name type="scientific">Fulvivirga imtechensis AK7</name>
    <dbReference type="NCBI Taxonomy" id="1237149"/>
    <lineage>
        <taxon>Bacteria</taxon>
        <taxon>Pseudomonadati</taxon>
        <taxon>Bacteroidota</taxon>
        <taxon>Cytophagia</taxon>
        <taxon>Cytophagales</taxon>
        <taxon>Fulvivirgaceae</taxon>
        <taxon>Fulvivirga</taxon>
    </lineage>
</organism>
<gene>
    <name evidence="1" type="ORF">C900_05364</name>
</gene>
<sequence length="72" mass="7880">MKFSHISTCTALNTTPEGAWLTALITNPAKNTQAEVCTGFRAIDPAIATPIKQAIRIFKNISLKNFIVCLLF</sequence>
<dbReference type="EMBL" id="AMZN01000082">
    <property type="protein sequence ID" value="ELR69168.1"/>
    <property type="molecule type" value="Genomic_DNA"/>
</dbReference>
<evidence type="ECO:0000313" key="2">
    <source>
        <dbReference type="Proteomes" id="UP000011135"/>
    </source>
</evidence>
<dbReference type="STRING" id="1237149.C900_05364"/>
<reference evidence="1 2" key="1">
    <citation type="submission" date="2012-12" db="EMBL/GenBank/DDBJ databases">
        <title>Genome assembly of Fulvivirga imtechensis AK7.</title>
        <authorList>
            <person name="Nupur N."/>
            <person name="Khatri I."/>
            <person name="Kumar R."/>
            <person name="Subramanian S."/>
            <person name="Pinnaka A."/>
        </authorList>
    </citation>
    <scope>NUCLEOTIDE SEQUENCE [LARGE SCALE GENOMIC DNA]</scope>
    <source>
        <strain evidence="1 2">AK7</strain>
    </source>
</reference>
<dbReference type="AlphaFoldDB" id="L8JLQ3"/>
<accession>L8JLQ3</accession>
<proteinExistence type="predicted"/>
<comment type="caution">
    <text evidence="1">The sequence shown here is derived from an EMBL/GenBank/DDBJ whole genome shotgun (WGS) entry which is preliminary data.</text>
</comment>
<evidence type="ECO:0000313" key="1">
    <source>
        <dbReference type="EMBL" id="ELR69168.1"/>
    </source>
</evidence>
<keyword evidence="2" id="KW-1185">Reference proteome</keyword>
<dbReference type="Proteomes" id="UP000011135">
    <property type="component" value="Unassembled WGS sequence"/>
</dbReference>